<dbReference type="Gene3D" id="1.20.5.170">
    <property type="match status" value="1"/>
</dbReference>
<evidence type="ECO:0000256" key="2">
    <source>
        <dbReference type="ARBA" id="ARBA00007163"/>
    </source>
</evidence>
<feature type="region of interest" description="Disordered" evidence="7">
    <location>
        <begin position="125"/>
        <end position="151"/>
    </location>
</feature>
<dbReference type="GO" id="GO:0000976">
    <property type="term" value="F:transcription cis-regulatory region binding"/>
    <property type="evidence" value="ECO:0007669"/>
    <property type="project" value="UniProtKB-ARBA"/>
</dbReference>
<feature type="region of interest" description="Disordered" evidence="7">
    <location>
        <begin position="1"/>
        <end position="95"/>
    </location>
</feature>
<reference evidence="10" key="2">
    <citation type="journal article" date="2018" name="Plant J.">
        <title>The Sorghum bicolor reference genome: improved assembly, gene annotations, a transcriptome atlas, and signatures of genome organization.</title>
        <authorList>
            <person name="McCormick R.F."/>
            <person name="Truong S.K."/>
            <person name="Sreedasyam A."/>
            <person name="Jenkins J."/>
            <person name="Shu S."/>
            <person name="Sims D."/>
            <person name="Kennedy M."/>
            <person name="Amirebrahimi M."/>
            <person name="Weers B.D."/>
            <person name="McKinley B."/>
            <person name="Mattison A."/>
            <person name="Morishige D.T."/>
            <person name="Grimwood J."/>
            <person name="Schmutz J."/>
            <person name="Mullet J.E."/>
        </authorList>
    </citation>
    <scope>NUCLEOTIDE SEQUENCE [LARGE SCALE GENOMIC DNA]</scope>
    <source>
        <strain evidence="10">cv. BTx623</strain>
    </source>
</reference>
<keyword evidence="5" id="KW-0804">Transcription</keyword>
<dbReference type="EMBL" id="CM000762">
    <property type="protein sequence ID" value="KXG33037.1"/>
    <property type="molecule type" value="Genomic_DNA"/>
</dbReference>
<feature type="compositionally biased region" description="Polar residues" evidence="7">
    <location>
        <begin position="391"/>
        <end position="407"/>
    </location>
</feature>
<dbReference type="CDD" id="cd14702">
    <property type="entry name" value="bZIP_plant_GBF1"/>
    <property type="match status" value="1"/>
</dbReference>
<dbReference type="InterPro" id="IPR045314">
    <property type="entry name" value="bZIP_plant_GBF1"/>
</dbReference>
<keyword evidence="4" id="KW-0238">DNA-binding</keyword>
<keyword evidence="10" id="KW-1185">Reference proteome</keyword>
<evidence type="ECO:0000313" key="10">
    <source>
        <dbReference type="Proteomes" id="UP000000768"/>
    </source>
</evidence>
<feature type="region of interest" description="Disordered" evidence="7">
    <location>
        <begin position="232"/>
        <end position="380"/>
    </location>
</feature>
<dbReference type="SUPFAM" id="SSF57959">
    <property type="entry name" value="Leucine zipper domain"/>
    <property type="match status" value="1"/>
</dbReference>
<dbReference type="AlphaFoldDB" id="A0A1B6Q538"/>
<evidence type="ECO:0000256" key="5">
    <source>
        <dbReference type="ARBA" id="ARBA00023163"/>
    </source>
</evidence>
<dbReference type="STRING" id="4558.A0A1B6Q538"/>
<dbReference type="FunCoup" id="A0A1B6Q538">
    <property type="interactions" value="74"/>
</dbReference>
<dbReference type="PANTHER" id="PTHR45967">
    <property type="entry name" value="G-BOX-BINDING FACTOR 3-RELATED"/>
    <property type="match status" value="1"/>
</dbReference>
<keyword evidence="6" id="KW-0539">Nucleus</keyword>
<evidence type="ECO:0000256" key="1">
    <source>
        <dbReference type="ARBA" id="ARBA00004123"/>
    </source>
</evidence>
<accession>A0A1B6Q538</accession>
<dbReference type="PANTHER" id="PTHR45967:SF38">
    <property type="entry name" value="G-BOX-BINDING FACTOR 2"/>
    <property type="match status" value="1"/>
</dbReference>
<evidence type="ECO:0000313" key="9">
    <source>
        <dbReference type="EMBL" id="KXG33037.1"/>
    </source>
</evidence>
<evidence type="ECO:0000256" key="4">
    <source>
        <dbReference type="ARBA" id="ARBA00023125"/>
    </source>
</evidence>
<proteinExistence type="inferred from homology"/>
<name>A0A1B6Q538_SORBI</name>
<dbReference type="FunFam" id="1.20.5.170:FF:000063">
    <property type="entry name" value="G-box binding factor 3"/>
    <property type="match status" value="1"/>
</dbReference>
<dbReference type="InterPro" id="IPR046347">
    <property type="entry name" value="bZIP_sf"/>
</dbReference>
<feature type="domain" description="BZIP" evidence="8">
    <location>
        <begin position="354"/>
        <end position="417"/>
    </location>
</feature>
<feature type="compositionally biased region" description="Polar residues" evidence="7">
    <location>
        <begin position="329"/>
        <end position="346"/>
    </location>
</feature>
<dbReference type="GO" id="GO:0005737">
    <property type="term" value="C:cytoplasm"/>
    <property type="evidence" value="ECO:0007669"/>
    <property type="project" value="UniProtKB-ARBA"/>
</dbReference>
<organism evidence="9 10">
    <name type="scientific">Sorghum bicolor</name>
    <name type="common">Sorghum</name>
    <name type="synonym">Sorghum vulgare</name>
    <dbReference type="NCBI Taxonomy" id="4558"/>
    <lineage>
        <taxon>Eukaryota</taxon>
        <taxon>Viridiplantae</taxon>
        <taxon>Streptophyta</taxon>
        <taxon>Embryophyta</taxon>
        <taxon>Tracheophyta</taxon>
        <taxon>Spermatophyta</taxon>
        <taxon>Magnoliopsida</taxon>
        <taxon>Liliopsida</taxon>
        <taxon>Poales</taxon>
        <taxon>Poaceae</taxon>
        <taxon>PACMAD clade</taxon>
        <taxon>Panicoideae</taxon>
        <taxon>Andropogonodae</taxon>
        <taxon>Andropogoneae</taxon>
        <taxon>Sorghinae</taxon>
        <taxon>Sorghum</taxon>
    </lineage>
</organism>
<comment type="similarity">
    <text evidence="2">Belongs to the bZIP family.</text>
</comment>
<protein>
    <recommendedName>
        <fullName evidence="8">BZIP domain-containing protein</fullName>
    </recommendedName>
</protein>
<evidence type="ECO:0000256" key="7">
    <source>
        <dbReference type="SAM" id="MobiDB-lite"/>
    </source>
</evidence>
<dbReference type="Pfam" id="PF00170">
    <property type="entry name" value="bZIP_1"/>
    <property type="match status" value="1"/>
</dbReference>
<evidence type="ECO:0000259" key="8">
    <source>
        <dbReference type="PROSITE" id="PS50217"/>
    </source>
</evidence>
<feature type="region of interest" description="Disordered" evidence="7">
    <location>
        <begin position="388"/>
        <end position="407"/>
    </location>
</feature>
<feature type="compositionally biased region" description="Polar residues" evidence="7">
    <location>
        <begin position="296"/>
        <end position="305"/>
    </location>
</feature>
<dbReference type="GO" id="GO:0003700">
    <property type="term" value="F:DNA-binding transcription factor activity"/>
    <property type="evidence" value="ECO:0007669"/>
    <property type="project" value="InterPro"/>
</dbReference>
<comment type="subcellular location">
    <subcellularLocation>
        <location evidence="1">Nucleus</location>
    </subcellularLocation>
</comment>
<dbReference type="PROSITE" id="PS50217">
    <property type="entry name" value="BZIP"/>
    <property type="match status" value="1"/>
</dbReference>
<feature type="compositionally biased region" description="Polar residues" evidence="7">
    <location>
        <begin position="425"/>
        <end position="441"/>
    </location>
</feature>
<evidence type="ECO:0000256" key="6">
    <source>
        <dbReference type="ARBA" id="ARBA00023242"/>
    </source>
</evidence>
<feature type="compositionally biased region" description="Basic residues" evidence="7">
    <location>
        <begin position="58"/>
        <end position="68"/>
    </location>
</feature>
<gene>
    <name evidence="9" type="ORF">SORBI_3003G244100</name>
</gene>
<feature type="compositionally biased region" description="Polar residues" evidence="7">
    <location>
        <begin position="255"/>
        <end position="281"/>
    </location>
</feature>
<feature type="compositionally biased region" description="Basic and acidic residues" evidence="7">
    <location>
        <begin position="243"/>
        <end position="252"/>
    </location>
</feature>
<dbReference type="PROSITE" id="PS00036">
    <property type="entry name" value="BZIP_BASIC"/>
    <property type="match status" value="1"/>
</dbReference>
<dbReference type="Pfam" id="PF07777">
    <property type="entry name" value="MFMR"/>
    <property type="match status" value="1"/>
</dbReference>
<dbReference type="GO" id="GO:0005634">
    <property type="term" value="C:nucleus"/>
    <property type="evidence" value="ECO:0000318"/>
    <property type="project" value="GO_Central"/>
</dbReference>
<evidence type="ECO:0000256" key="3">
    <source>
        <dbReference type="ARBA" id="ARBA00023015"/>
    </source>
</evidence>
<dbReference type="ExpressionAtlas" id="A0A1B6Q538">
    <property type="expression patterns" value="baseline and differential"/>
</dbReference>
<dbReference type="InterPro" id="IPR044827">
    <property type="entry name" value="GBF-like"/>
</dbReference>
<dbReference type="GO" id="GO:0043565">
    <property type="term" value="F:sequence-specific DNA binding"/>
    <property type="evidence" value="ECO:0000318"/>
    <property type="project" value="GO_Central"/>
</dbReference>
<reference evidence="9 10" key="1">
    <citation type="journal article" date="2009" name="Nature">
        <title>The Sorghum bicolor genome and the diversification of grasses.</title>
        <authorList>
            <person name="Paterson A.H."/>
            <person name="Bowers J.E."/>
            <person name="Bruggmann R."/>
            <person name="Dubchak I."/>
            <person name="Grimwood J."/>
            <person name="Gundlach H."/>
            <person name="Haberer G."/>
            <person name="Hellsten U."/>
            <person name="Mitros T."/>
            <person name="Poliakov A."/>
            <person name="Schmutz J."/>
            <person name="Spannagl M."/>
            <person name="Tang H."/>
            <person name="Wang X."/>
            <person name="Wicker T."/>
            <person name="Bharti A.K."/>
            <person name="Chapman J."/>
            <person name="Feltus F.A."/>
            <person name="Gowik U."/>
            <person name="Grigoriev I.V."/>
            <person name="Lyons E."/>
            <person name="Maher C.A."/>
            <person name="Martis M."/>
            <person name="Narechania A."/>
            <person name="Otillar R.P."/>
            <person name="Penning B.W."/>
            <person name="Salamov A.A."/>
            <person name="Wang Y."/>
            <person name="Zhang L."/>
            <person name="Carpita N.C."/>
            <person name="Freeling M."/>
            <person name="Gingle A.R."/>
            <person name="Hash C.T."/>
            <person name="Keller B."/>
            <person name="Klein P."/>
            <person name="Kresovich S."/>
            <person name="McCann M.C."/>
            <person name="Ming R."/>
            <person name="Peterson D.G."/>
            <person name="Mehboob-ur-Rahman"/>
            <person name="Ware D."/>
            <person name="Westhoff P."/>
            <person name="Mayer K.F."/>
            <person name="Messing J."/>
            <person name="Rokhsar D.S."/>
        </authorList>
    </citation>
    <scope>NUCLEOTIDE SEQUENCE [LARGE SCALE GENOMIC DNA]</scope>
    <source>
        <strain evidence="10">cv. BTx623</strain>
    </source>
</reference>
<dbReference type="InParanoid" id="A0A1B6Q538"/>
<feature type="compositionally biased region" description="Basic and acidic residues" evidence="7">
    <location>
        <begin position="348"/>
        <end position="380"/>
    </location>
</feature>
<dbReference type="SMART" id="SM00338">
    <property type="entry name" value="BRLZ"/>
    <property type="match status" value="1"/>
</dbReference>
<feature type="region of interest" description="Disordered" evidence="7">
    <location>
        <begin position="458"/>
        <end position="496"/>
    </location>
</feature>
<dbReference type="Gramene" id="KXG33037">
    <property type="protein sequence ID" value="KXG33037"/>
    <property type="gene ID" value="SORBI_3003G244100"/>
</dbReference>
<dbReference type="GO" id="GO:0006355">
    <property type="term" value="P:regulation of DNA-templated transcription"/>
    <property type="evidence" value="ECO:0000318"/>
    <property type="project" value="GO_Central"/>
</dbReference>
<sequence>MATRHGSRLGEHAGTDMGRGARWPSSEATAGTRRPAPEPTRAHATGVTHSTRTVVGLRRPHSSPHHPARVALRPADVGPTPPVSSKSNAPPRRTCTHRHTHLLASPPHRGAAAASPFRVPPPLAVRVSPSADPRDAASTSTPTRRGRRFQDQPAIYPCLDWSTMQAYYGQGVLPPAFFNPGIAPGHVPPPYVWCPQNMPPAAFGKPYAAIYPHAGGFLHPFMPLMVNPLSAEPAKSANSKDNSLNKKLKEIDGTAVSSGNSEKTSGDYSLEGSSDGNNPKVSGTPKKRSFDDRTTSETCGVSATNDKPGESGRLATLPNVHIPDATMKPSVSTGSDFKVSGATSTEWPAKDDKESKRERRKQSNRESARRSRLRKQAETEELARKVELLTAENTSLRNEISKLTDSSQKLRMENAALMEKLAGGTSDQAQEASAGHQTTATAPPPSARVVKNFLSMMDVEGPSRGGGSRRTEHGAPRLRQLLSSGGPLAADAVAAS</sequence>
<dbReference type="InterPro" id="IPR004827">
    <property type="entry name" value="bZIP"/>
</dbReference>
<dbReference type="Proteomes" id="UP000000768">
    <property type="component" value="Chromosome 3"/>
</dbReference>
<feature type="region of interest" description="Disordered" evidence="7">
    <location>
        <begin position="421"/>
        <end position="446"/>
    </location>
</feature>
<keyword evidence="3" id="KW-0805">Transcription regulation</keyword>
<dbReference type="InterPro" id="IPR012900">
    <property type="entry name" value="MFMR"/>
</dbReference>